<evidence type="ECO:0000313" key="12">
    <source>
        <dbReference type="Proteomes" id="UP001212602"/>
    </source>
</evidence>
<organism evidence="11 12">
    <name type="scientific">Xenophilus arseniciresistens</name>
    <dbReference type="NCBI Taxonomy" id="1283306"/>
    <lineage>
        <taxon>Bacteria</taxon>
        <taxon>Pseudomonadati</taxon>
        <taxon>Pseudomonadota</taxon>
        <taxon>Betaproteobacteria</taxon>
        <taxon>Burkholderiales</taxon>
        <taxon>Comamonadaceae</taxon>
        <taxon>Xenophilus</taxon>
    </lineage>
</organism>
<evidence type="ECO:0000256" key="8">
    <source>
        <dbReference type="ARBA" id="ARBA00023136"/>
    </source>
</evidence>
<keyword evidence="8" id="KW-0472">Membrane</keyword>
<dbReference type="Pfam" id="PF11356">
    <property type="entry name" value="T2SSC"/>
    <property type="match status" value="1"/>
</dbReference>
<keyword evidence="9" id="KW-0732">Signal</keyword>
<evidence type="ECO:0000256" key="6">
    <source>
        <dbReference type="ARBA" id="ARBA00022927"/>
    </source>
</evidence>
<evidence type="ECO:0000256" key="4">
    <source>
        <dbReference type="ARBA" id="ARBA00022519"/>
    </source>
</evidence>
<feature type="domain" description="Type II secretion system protein GspC N-terminal" evidence="10">
    <location>
        <begin position="32"/>
        <end position="92"/>
    </location>
</feature>
<evidence type="ECO:0000256" key="9">
    <source>
        <dbReference type="SAM" id="SignalP"/>
    </source>
</evidence>
<dbReference type="EMBL" id="JAQIPB010000010">
    <property type="protein sequence ID" value="MDA7418613.1"/>
    <property type="molecule type" value="Genomic_DNA"/>
</dbReference>
<reference evidence="11" key="1">
    <citation type="submission" date="2023-01" db="EMBL/GenBank/DDBJ databases">
        <title>Xenophilus mangrovi sp. nov., isolated from soil of Mangrove nature reserve.</title>
        <authorList>
            <person name="Xu S."/>
            <person name="Liu Z."/>
            <person name="Xu Y."/>
        </authorList>
    </citation>
    <scope>NUCLEOTIDE SEQUENCE</scope>
    <source>
        <strain evidence="11">YW8</strain>
    </source>
</reference>
<evidence type="ECO:0000256" key="3">
    <source>
        <dbReference type="ARBA" id="ARBA00022475"/>
    </source>
</evidence>
<keyword evidence="2" id="KW-0813">Transport</keyword>
<comment type="subcellular location">
    <subcellularLocation>
        <location evidence="1">Cell inner membrane</location>
    </subcellularLocation>
</comment>
<evidence type="ECO:0000256" key="2">
    <source>
        <dbReference type="ARBA" id="ARBA00022448"/>
    </source>
</evidence>
<gene>
    <name evidence="11" type="ORF">PGB34_19760</name>
</gene>
<dbReference type="GO" id="GO:0015031">
    <property type="term" value="P:protein transport"/>
    <property type="evidence" value="ECO:0007669"/>
    <property type="project" value="UniProtKB-KW"/>
</dbReference>
<keyword evidence="3" id="KW-1003">Cell membrane</keyword>
<dbReference type="RefSeq" id="WP_271429820.1">
    <property type="nucleotide sequence ID" value="NZ_JAQIPB010000010.1"/>
</dbReference>
<keyword evidence="5" id="KW-0812">Transmembrane</keyword>
<keyword evidence="7" id="KW-1133">Transmembrane helix</keyword>
<feature type="chain" id="PRO_5042140461" description="Type II secretion system protein GspC N-terminal domain-containing protein" evidence="9">
    <location>
        <begin position="25"/>
        <end position="141"/>
    </location>
</feature>
<dbReference type="GO" id="GO:0005886">
    <property type="term" value="C:plasma membrane"/>
    <property type="evidence" value="ECO:0007669"/>
    <property type="project" value="UniProtKB-SubCell"/>
</dbReference>
<name>A0AAE3NBZ7_9BURK</name>
<keyword evidence="12" id="KW-1185">Reference proteome</keyword>
<evidence type="ECO:0000259" key="10">
    <source>
        <dbReference type="Pfam" id="PF11356"/>
    </source>
</evidence>
<evidence type="ECO:0000256" key="5">
    <source>
        <dbReference type="ARBA" id="ARBA00022692"/>
    </source>
</evidence>
<comment type="caution">
    <text evidence="11">The sequence shown here is derived from an EMBL/GenBank/DDBJ whole genome shotgun (WGS) entry which is preliminary data.</text>
</comment>
<protein>
    <recommendedName>
        <fullName evidence="10">Type II secretion system protein GspC N-terminal domain-containing protein</fullName>
    </recommendedName>
</protein>
<proteinExistence type="predicted"/>
<evidence type="ECO:0000256" key="1">
    <source>
        <dbReference type="ARBA" id="ARBA00004533"/>
    </source>
</evidence>
<dbReference type="Gene3D" id="2.30.30.830">
    <property type="match status" value="1"/>
</dbReference>
<sequence>MNRRHFAGAIAAAAPLSWLRHALAQDTDAARLAALNVRLEGTLIRHTPSSSIAILASDGNPGAPYRVGAEFASHWRVHRIDPDEVILSARGGSLTRLLMRQAHALSTDGPAPRLPSVRVDALPNPKMIQAAEDEFNLPAND</sequence>
<dbReference type="Proteomes" id="UP001212602">
    <property type="component" value="Unassembled WGS sequence"/>
</dbReference>
<evidence type="ECO:0000256" key="7">
    <source>
        <dbReference type="ARBA" id="ARBA00022989"/>
    </source>
</evidence>
<evidence type="ECO:0000313" key="11">
    <source>
        <dbReference type="EMBL" id="MDA7418613.1"/>
    </source>
</evidence>
<accession>A0AAE3NBZ7</accession>
<dbReference type="AlphaFoldDB" id="A0AAE3NBZ7"/>
<feature type="signal peptide" evidence="9">
    <location>
        <begin position="1"/>
        <end position="24"/>
    </location>
</feature>
<keyword evidence="4" id="KW-0997">Cell inner membrane</keyword>
<keyword evidence="6" id="KW-0653">Protein transport</keyword>
<dbReference type="InterPro" id="IPR024961">
    <property type="entry name" value="T2SS_GspC_N"/>
</dbReference>